<comment type="caution">
    <text evidence="6">The sequence shown here is derived from an EMBL/GenBank/DDBJ whole genome shotgun (WGS) entry which is preliminary data.</text>
</comment>
<dbReference type="GO" id="GO:0006406">
    <property type="term" value="P:mRNA export from nucleus"/>
    <property type="evidence" value="ECO:0007669"/>
    <property type="project" value="TreeGrafter"/>
</dbReference>
<dbReference type="InterPro" id="IPR051229">
    <property type="entry name" value="ALYREF_mRNA_export"/>
</dbReference>
<name>A0A409VZR9_9AGAR</name>
<dbReference type="PANTHER" id="PTHR19965">
    <property type="entry name" value="RNA AND EXPORT FACTOR BINDING PROTEIN"/>
    <property type="match status" value="1"/>
</dbReference>
<dbReference type="InParanoid" id="A0A409VZR9"/>
<keyword evidence="1 2" id="KW-0694">RNA-binding</keyword>
<organism evidence="6 7">
    <name type="scientific">Panaeolus cyanescens</name>
    <dbReference type="NCBI Taxonomy" id="181874"/>
    <lineage>
        <taxon>Eukaryota</taxon>
        <taxon>Fungi</taxon>
        <taxon>Dikarya</taxon>
        <taxon>Basidiomycota</taxon>
        <taxon>Agaricomycotina</taxon>
        <taxon>Agaricomycetes</taxon>
        <taxon>Agaricomycetidae</taxon>
        <taxon>Agaricales</taxon>
        <taxon>Agaricineae</taxon>
        <taxon>Galeropsidaceae</taxon>
        <taxon>Panaeolus</taxon>
    </lineage>
</organism>
<proteinExistence type="predicted"/>
<accession>A0A409VZR9</accession>
<protein>
    <recommendedName>
        <fullName evidence="5">RRM domain-containing protein</fullName>
    </recommendedName>
</protein>
<keyword evidence="3" id="KW-0175">Coiled coil</keyword>
<feature type="domain" description="RRM" evidence="5">
    <location>
        <begin position="61"/>
        <end position="133"/>
    </location>
</feature>
<feature type="region of interest" description="Disordered" evidence="4">
    <location>
        <begin position="1"/>
        <end position="58"/>
    </location>
</feature>
<evidence type="ECO:0000256" key="1">
    <source>
        <dbReference type="ARBA" id="ARBA00022884"/>
    </source>
</evidence>
<evidence type="ECO:0000256" key="3">
    <source>
        <dbReference type="SAM" id="Coils"/>
    </source>
</evidence>
<dbReference type="SUPFAM" id="SSF54928">
    <property type="entry name" value="RNA-binding domain, RBD"/>
    <property type="match status" value="1"/>
</dbReference>
<dbReference type="GO" id="GO:0005634">
    <property type="term" value="C:nucleus"/>
    <property type="evidence" value="ECO:0007669"/>
    <property type="project" value="TreeGrafter"/>
</dbReference>
<dbReference type="InterPro" id="IPR035979">
    <property type="entry name" value="RBD_domain_sf"/>
</dbReference>
<dbReference type="InterPro" id="IPR000504">
    <property type="entry name" value="RRM_dom"/>
</dbReference>
<dbReference type="GO" id="GO:0003729">
    <property type="term" value="F:mRNA binding"/>
    <property type="evidence" value="ECO:0007669"/>
    <property type="project" value="TreeGrafter"/>
</dbReference>
<evidence type="ECO:0000259" key="5">
    <source>
        <dbReference type="PROSITE" id="PS50102"/>
    </source>
</evidence>
<dbReference type="AlphaFoldDB" id="A0A409VZR9"/>
<evidence type="ECO:0000313" key="6">
    <source>
        <dbReference type="EMBL" id="PPQ71766.1"/>
    </source>
</evidence>
<dbReference type="InterPro" id="IPR012677">
    <property type="entry name" value="Nucleotide-bd_a/b_plait_sf"/>
</dbReference>
<dbReference type="Gene3D" id="3.30.70.330">
    <property type="match status" value="1"/>
</dbReference>
<keyword evidence="7" id="KW-1185">Reference proteome</keyword>
<sequence length="250" mass="27834">MQGSTKNKTSYHGEERRNINAFHGPKKQLLGVKADIPPPAWKKDPAMNGEGSSKSNAAQGSRVFLSNLPSDDLFKKTVGPLKECFLVYNSQGKSKGMAVITFQRAGDSFVARQKYNGKIIDGRRHIKLEILLDQDHPTPQSAQRSIPSLLNRISPAVPPQAPNPDHITFPPRYAALTCFIQLRIYRHYFSVPRPAKPIVASTSSTSAVLPRRKVKKGPKRIKKKVVTLEDLDKEMEDYRAAAPSAMEDTF</sequence>
<dbReference type="OrthoDB" id="346839at2759"/>
<reference evidence="6 7" key="1">
    <citation type="journal article" date="2018" name="Evol. Lett.">
        <title>Horizontal gene cluster transfer increased hallucinogenic mushroom diversity.</title>
        <authorList>
            <person name="Reynolds H.T."/>
            <person name="Vijayakumar V."/>
            <person name="Gluck-Thaler E."/>
            <person name="Korotkin H.B."/>
            <person name="Matheny P.B."/>
            <person name="Slot J.C."/>
        </authorList>
    </citation>
    <scope>NUCLEOTIDE SEQUENCE [LARGE SCALE GENOMIC DNA]</scope>
    <source>
        <strain evidence="6 7">2629</strain>
    </source>
</reference>
<feature type="coiled-coil region" evidence="3">
    <location>
        <begin position="221"/>
        <end position="248"/>
    </location>
</feature>
<evidence type="ECO:0000313" key="7">
    <source>
        <dbReference type="Proteomes" id="UP000284842"/>
    </source>
</evidence>
<dbReference type="Proteomes" id="UP000284842">
    <property type="component" value="Unassembled WGS sequence"/>
</dbReference>
<evidence type="ECO:0000256" key="2">
    <source>
        <dbReference type="PROSITE-ProRule" id="PRU00176"/>
    </source>
</evidence>
<dbReference type="SMART" id="SM00360">
    <property type="entry name" value="RRM"/>
    <property type="match status" value="1"/>
</dbReference>
<gene>
    <name evidence="6" type="ORF">CVT24_006527</name>
</gene>
<evidence type="ECO:0000256" key="4">
    <source>
        <dbReference type="SAM" id="MobiDB-lite"/>
    </source>
</evidence>
<dbReference type="PROSITE" id="PS50102">
    <property type="entry name" value="RRM"/>
    <property type="match status" value="1"/>
</dbReference>
<dbReference type="Pfam" id="PF00076">
    <property type="entry name" value="RRM_1"/>
    <property type="match status" value="1"/>
</dbReference>
<dbReference type="STRING" id="181874.A0A409VZR9"/>
<dbReference type="PANTHER" id="PTHR19965:SF35">
    <property type="entry name" value="RNA ANNEALING PROTEIN YRA1"/>
    <property type="match status" value="1"/>
</dbReference>
<dbReference type="EMBL" id="NHTK01005901">
    <property type="protein sequence ID" value="PPQ71766.1"/>
    <property type="molecule type" value="Genomic_DNA"/>
</dbReference>
<feature type="compositionally biased region" description="Polar residues" evidence="4">
    <location>
        <begin position="1"/>
        <end position="10"/>
    </location>
</feature>